<dbReference type="InParanoid" id="A0A067NSY9"/>
<protein>
    <submittedName>
        <fullName evidence="1">Uncharacterized protein</fullName>
    </submittedName>
</protein>
<evidence type="ECO:0000313" key="1">
    <source>
        <dbReference type="EMBL" id="KDQ27207.1"/>
    </source>
</evidence>
<dbReference type="AlphaFoldDB" id="A0A067NSY9"/>
<proteinExistence type="predicted"/>
<sequence length="131" mass="13871">MRQRPVEPYGGSYSTFVDVLRTGVLITAPPALLSRLVFSSIFGAMRVELVDQAQTSRISATGCGIGGIESMIILHASEPAKDVDRLSSDRAVAFFTVPWDLAPPTMEDVLHVETMSSLVGPVGGAPANEPA</sequence>
<name>A0A067NSY9_PLEO1</name>
<dbReference type="HOGENOM" id="CLU_1928469_0_0_1"/>
<dbReference type="EMBL" id="KL198009">
    <property type="protein sequence ID" value="KDQ27207.1"/>
    <property type="molecule type" value="Genomic_DNA"/>
</dbReference>
<evidence type="ECO:0000313" key="2">
    <source>
        <dbReference type="Proteomes" id="UP000027073"/>
    </source>
</evidence>
<accession>A0A067NSY9</accession>
<gene>
    <name evidence="1" type="ORF">PLEOSDRAFT_173955</name>
</gene>
<reference evidence="2" key="1">
    <citation type="journal article" date="2014" name="Proc. Natl. Acad. Sci. U.S.A.">
        <title>Extensive sampling of basidiomycete genomes demonstrates inadequacy of the white-rot/brown-rot paradigm for wood decay fungi.</title>
        <authorList>
            <person name="Riley R."/>
            <person name="Salamov A.A."/>
            <person name="Brown D.W."/>
            <person name="Nagy L.G."/>
            <person name="Floudas D."/>
            <person name="Held B.W."/>
            <person name="Levasseur A."/>
            <person name="Lombard V."/>
            <person name="Morin E."/>
            <person name="Otillar R."/>
            <person name="Lindquist E.A."/>
            <person name="Sun H."/>
            <person name="LaButti K.M."/>
            <person name="Schmutz J."/>
            <person name="Jabbour D."/>
            <person name="Luo H."/>
            <person name="Baker S.E."/>
            <person name="Pisabarro A.G."/>
            <person name="Walton J.D."/>
            <person name="Blanchette R.A."/>
            <person name="Henrissat B."/>
            <person name="Martin F."/>
            <person name="Cullen D."/>
            <person name="Hibbett D.S."/>
            <person name="Grigoriev I.V."/>
        </authorList>
    </citation>
    <scope>NUCLEOTIDE SEQUENCE [LARGE SCALE GENOMIC DNA]</scope>
    <source>
        <strain evidence="2">PC15</strain>
    </source>
</reference>
<dbReference type="Proteomes" id="UP000027073">
    <property type="component" value="Unassembled WGS sequence"/>
</dbReference>
<organism evidence="1 2">
    <name type="scientific">Pleurotus ostreatus (strain PC15)</name>
    <name type="common">Oyster mushroom</name>
    <dbReference type="NCBI Taxonomy" id="1137138"/>
    <lineage>
        <taxon>Eukaryota</taxon>
        <taxon>Fungi</taxon>
        <taxon>Dikarya</taxon>
        <taxon>Basidiomycota</taxon>
        <taxon>Agaricomycotina</taxon>
        <taxon>Agaricomycetes</taxon>
        <taxon>Agaricomycetidae</taxon>
        <taxon>Agaricales</taxon>
        <taxon>Pleurotineae</taxon>
        <taxon>Pleurotaceae</taxon>
        <taxon>Pleurotus</taxon>
    </lineage>
</organism>
<dbReference type="VEuPathDB" id="FungiDB:PLEOSDRAFT_173955"/>